<proteinExistence type="predicted"/>
<dbReference type="EMBL" id="JAMSHJ010000004">
    <property type="protein sequence ID" value="KAI5414732.1"/>
    <property type="molecule type" value="Genomic_DNA"/>
</dbReference>
<sequence>MASSSSPIFLMIIFSMWLLFSYSESTEYLVRDSENSWKVNFPSRDALNRWVTRHQLTIHDTIDVVDEDDCNTEIRSKLGGDFVVTKRPLVLPPLITLPLSPSPAPAPSLSGAAAGHGFIVWLGASLPMLMFLIWL</sequence>
<keyword evidence="1" id="KW-0812">Transmembrane</keyword>
<evidence type="ECO:0000256" key="1">
    <source>
        <dbReference type="SAM" id="Phobius"/>
    </source>
</evidence>
<feature type="signal peptide" evidence="2">
    <location>
        <begin position="1"/>
        <end position="23"/>
    </location>
</feature>
<gene>
    <name evidence="3" type="ORF">KIW84_040270</name>
</gene>
<dbReference type="Gramene" id="Psat04G0027000-T1">
    <property type="protein sequence ID" value="KAI5414732.1"/>
    <property type="gene ID" value="KIW84_040270"/>
</dbReference>
<evidence type="ECO:0000313" key="4">
    <source>
        <dbReference type="Proteomes" id="UP001058974"/>
    </source>
</evidence>
<comment type="caution">
    <text evidence="3">The sequence shown here is derived from an EMBL/GenBank/DDBJ whole genome shotgun (WGS) entry which is preliminary data.</text>
</comment>
<evidence type="ECO:0000256" key="2">
    <source>
        <dbReference type="SAM" id="SignalP"/>
    </source>
</evidence>
<accession>A0A9D4X6W4</accession>
<organism evidence="3 4">
    <name type="scientific">Pisum sativum</name>
    <name type="common">Garden pea</name>
    <name type="synonym">Lathyrus oleraceus</name>
    <dbReference type="NCBI Taxonomy" id="3888"/>
    <lineage>
        <taxon>Eukaryota</taxon>
        <taxon>Viridiplantae</taxon>
        <taxon>Streptophyta</taxon>
        <taxon>Embryophyta</taxon>
        <taxon>Tracheophyta</taxon>
        <taxon>Spermatophyta</taxon>
        <taxon>Magnoliopsida</taxon>
        <taxon>eudicotyledons</taxon>
        <taxon>Gunneridae</taxon>
        <taxon>Pentapetalae</taxon>
        <taxon>rosids</taxon>
        <taxon>fabids</taxon>
        <taxon>Fabales</taxon>
        <taxon>Fabaceae</taxon>
        <taxon>Papilionoideae</taxon>
        <taxon>50 kb inversion clade</taxon>
        <taxon>NPAAA clade</taxon>
        <taxon>Hologalegina</taxon>
        <taxon>IRL clade</taxon>
        <taxon>Fabeae</taxon>
        <taxon>Lathyrus</taxon>
    </lineage>
</organism>
<keyword evidence="4" id="KW-1185">Reference proteome</keyword>
<keyword evidence="2" id="KW-0732">Signal</keyword>
<dbReference type="OrthoDB" id="1937044at2759"/>
<dbReference type="Proteomes" id="UP001058974">
    <property type="component" value="Chromosome 4"/>
</dbReference>
<reference evidence="3 4" key="1">
    <citation type="journal article" date="2022" name="Nat. Genet.">
        <title>Improved pea reference genome and pan-genome highlight genomic features and evolutionary characteristics.</title>
        <authorList>
            <person name="Yang T."/>
            <person name="Liu R."/>
            <person name="Luo Y."/>
            <person name="Hu S."/>
            <person name="Wang D."/>
            <person name="Wang C."/>
            <person name="Pandey M.K."/>
            <person name="Ge S."/>
            <person name="Xu Q."/>
            <person name="Li N."/>
            <person name="Li G."/>
            <person name="Huang Y."/>
            <person name="Saxena R.K."/>
            <person name="Ji Y."/>
            <person name="Li M."/>
            <person name="Yan X."/>
            <person name="He Y."/>
            <person name="Liu Y."/>
            <person name="Wang X."/>
            <person name="Xiang C."/>
            <person name="Varshney R.K."/>
            <person name="Ding H."/>
            <person name="Gao S."/>
            <person name="Zong X."/>
        </authorList>
    </citation>
    <scope>NUCLEOTIDE SEQUENCE [LARGE SCALE GENOMIC DNA]</scope>
    <source>
        <strain evidence="3 4">cv. Zhongwan 6</strain>
    </source>
</reference>
<keyword evidence="1" id="KW-1133">Transmembrane helix</keyword>
<dbReference type="AlphaFoldDB" id="A0A9D4X6W4"/>
<dbReference type="Gramene" id="Psat0s2403g0080.1">
    <property type="protein sequence ID" value="Psat0s2403g0080.1.cds"/>
    <property type="gene ID" value="Psat0s2403g0080"/>
</dbReference>
<feature type="transmembrane region" description="Helical" evidence="1">
    <location>
        <begin position="113"/>
        <end position="134"/>
    </location>
</feature>
<evidence type="ECO:0000313" key="3">
    <source>
        <dbReference type="EMBL" id="KAI5414732.1"/>
    </source>
</evidence>
<protein>
    <submittedName>
        <fullName evidence="3">Early nodulin-5</fullName>
    </submittedName>
</protein>
<keyword evidence="1" id="KW-0472">Membrane</keyword>
<name>A0A9D4X6W4_PEA</name>
<feature type="chain" id="PRO_5039439772" evidence="2">
    <location>
        <begin position="24"/>
        <end position="135"/>
    </location>
</feature>
<dbReference type="Gramene" id="PSAT_LOCUS18840_t1">
    <property type="protein sequence ID" value="CAL5199451.1"/>
    <property type="gene ID" value="PSAT_LOCUS18840"/>
</dbReference>